<sequence>MHAKNSTTSAVTQQLVSVEIGFHDTPVDNRGAQLFNVAAGTAAEDVLETARMLSSGLGQLCRNLHDSLNNGELAYCDGVAAMAFLAETASALVWSLQRGLPSRVQEDGQ</sequence>
<evidence type="ECO:0000313" key="1">
    <source>
        <dbReference type="EMBL" id="QGT80409.1"/>
    </source>
</evidence>
<dbReference type="RefSeq" id="WP_024670806.1">
    <property type="nucleotide sequence ID" value="NZ_CP046441.1"/>
</dbReference>
<gene>
    <name evidence="1" type="ORF">GMO17_04070</name>
</gene>
<accession>A0AAE6QCR1</accession>
<evidence type="ECO:0008006" key="3">
    <source>
        <dbReference type="Google" id="ProtNLM"/>
    </source>
</evidence>
<proteinExistence type="predicted"/>
<organism evidence="1 2">
    <name type="scientific">Pseudomonas coronafaciens pv. coronafaciens</name>
    <dbReference type="NCBI Taxonomy" id="235275"/>
    <lineage>
        <taxon>Bacteria</taxon>
        <taxon>Pseudomonadati</taxon>
        <taxon>Pseudomonadota</taxon>
        <taxon>Gammaproteobacteria</taxon>
        <taxon>Pseudomonadales</taxon>
        <taxon>Pseudomonadaceae</taxon>
        <taxon>Pseudomonas</taxon>
        <taxon>Pseudomonas coronafaciens</taxon>
    </lineage>
</organism>
<dbReference type="EMBL" id="CP046441">
    <property type="protein sequence ID" value="QGT80409.1"/>
    <property type="molecule type" value="Genomic_DNA"/>
</dbReference>
<dbReference type="AlphaFoldDB" id="A0AAE6QCR1"/>
<name>A0AAE6QCR1_9PSED</name>
<protein>
    <recommendedName>
        <fullName evidence="3">DUF3077 domain-containing protein</fullName>
    </recommendedName>
</protein>
<evidence type="ECO:0000313" key="2">
    <source>
        <dbReference type="Proteomes" id="UP000423413"/>
    </source>
</evidence>
<reference evidence="1 2" key="1">
    <citation type="submission" date="2019-11" db="EMBL/GenBank/DDBJ databases">
        <title>Complete genome sequence of Pseudomonas syringae pv. coronafaciens isolate B19001 originated in imported oat cereal.</title>
        <authorList>
            <person name="Kim S.M."/>
            <person name="Lee B.C."/>
            <person name="Seo S.J."/>
            <person name="Lee J.E."/>
            <person name="Choi N.J."/>
            <person name="Park J.H."/>
        </authorList>
    </citation>
    <scope>NUCLEOTIDE SEQUENCE [LARGE SCALE GENOMIC DNA]</scope>
    <source>
        <strain evidence="1 2">B19001</strain>
    </source>
</reference>
<dbReference type="Proteomes" id="UP000423413">
    <property type="component" value="Chromosome"/>
</dbReference>